<feature type="domain" description="VOC" evidence="1">
    <location>
        <begin position="3"/>
        <end position="118"/>
    </location>
</feature>
<dbReference type="Pfam" id="PF00903">
    <property type="entry name" value="Glyoxalase"/>
    <property type="match status" value="1"/>
</dbReference>
<dbReference type="EMBL" id="SGIT01000006">
    <property type="protein sequence ID" value="RZF57891.1"/>
    <property type="molecule type" value="Genomic_DNA"/>
</dbReference>
<evidence type="ECO:0000313" key="2">
    <source>
        <dbReference type="EMBL" id="RZF57891.1"/>
    </source>
</evidence>
<reference evidence="2 3" key="1">
    <citation type="submission" date="2019-02" db="EMBL/GenBank/DDBJ databases">
        <authorList>
            <person name="Li Y."/>
        </authorList>
    </citation>
    <scope>NUCLEOTIDE SEQUENCE [LARGE SCALE GENOMIC DNA]</scope>
    <source>
        <strain evidence="2 3">30C10-4-7</strain>
    </source>
</reference>
<dbReference type="Gene3D" id="3.10.180.10">
    <property type="entry name" value="2,3-Dihydroxybiphenyl 1,2-Dioxygenase, domain 1"/>
    <property type="match status" value="1"/>
</dbReference>
<dbReference type="AlphaFoldDB" id="A0A4Q6XDN2"/>
<name>A0A4Q6XDN2_9SPHI</name>
<dbReference type="RefSeq" id="WP_130143378.1">
    <property type="nucleotide sequence ID" value="NZ_SGIT01000006.1"/>
</dbReference>
<dbReference type="CDD" id="cd06587">
    <property type="entry name" value="VOC"/>
    <property type="match status" value="1"/>
</dbReference>
<dbReference type="InterPro" id="IPR037523">
    <property type="entry name" value="VOC_core"/>
</dbReference>
<organism evidence="2 3">
    <name type="scientific">Sphingobacterium corticibacterium</name>
    <dbReference type="NCBI Taxonomy" id="2484746"/>
    <lineage>
        <taxon>Bacteria</taxon>
        <taxon>Pseudomonadati</taxon>
        <taxon>Bacteroidota</taxon>
        <taxon>Sphingobacteriia</taxon>
        <taxon>Sphingobacteriales</taxon>
        <taxon>Sphingobacteriaceae</taxon>
        <taxon>Sphingobacterium</taxon>
    </lineage>
</organism>
<dbReference type="PANTHER" id="PTHR36503:SF1">
    <property type="entry name" value="BLR2520 PROTEIN"/>
    <property type="match status" value="1"/>
</dbReference>
<evidence type="ECO:0000259" key="1">
    <source>
        <dbReference type="PROSITE" id="PS51819"/>
    </source>
</evidence>
<dbReference type="InterPro" id="IPR029068">
    <property type="entry name" value="Glyas_Bleomycin-R_OHBP_Dase"/>
</dbReference>
<dbReference type="PANTHER" id="PTHR36503">
    <property type="entry name" value="BLR2520 PROTEIN"/>
    <property type="match status" value="1"/>
</dbReference>
<dbReference type="Proteomes" id="UP000292855">
    <property type="component" value="Unassembled WGS sequence"/>
</dbReference>
<evidence type="ECO:0000313" key="3">
    <source>
        <dbReference type="Proteomes" id="UP000292855"/>
    </source>
</evidence>
<proteinExistence type="predicted"/>
<dbReference type="SUPFAM" id="SSF54593">
    <property type="entry name" value="Glyoxalase/Bleomycin resistance protein/Dihydroxybiphenyl dioxygenase"/>
    <property type="match status" value="1"/>
</dbReference>
<sequence>MKQLTFASLQVKDLEASKAFYTEKLGFEIANTNPQACVFTYNGGQASFAIRTPLEPIEGKELGIGVALWFAVNDNVDELTQKLIENGVAEVGSIIETPFGRAFHVNDLDGYKLTFLESK</sequence>
<dbReference type="OrthoDB" id="9796521at2"/>
<comment type="caution">
    <text evidence="2">The sequence shown here is derived from an EMBL/GenBank/DDBJ whole genome shotgun (WGS) entry which is preliminary data.</text>
</comment>
<protein>
    <submittedName>
        <fullName evidence="2">VOC family protein</fullName>
    </submittedName>
</protein>
<dbReference type="InterPro" id="IPR004360">
    <property type="entry name" value="Glyas_Fos-R_dOase_dom"/>
</dbReference>
<keyword evidence="3" id="KW-1185">Reference proteome</keyword>
<dbReference type="PROSITE" id="PS51819">
    <property type="entry name" value="VOC"/>
    <property type="match status" value="1"/>
</dbReference>
<accession>A0A4Q6XDN2</accession>
<gene>
    <name evidence="2" type="ORF">EWE74_19670</name>
</gene>